<evidence type="ECO:0000256" key="5">
    <source>
        <dbReference type="ARBA" id="ARBA00023242"/>
    </source>
</evidence>
<dbReference type="Proteomes" id="UP000078595">
    <property type="component" value="Chromosome 4"/>
</dbReference>
<dbReference type="InterPro" id="IPR051089">
    <property type="entry name" value="prtT"/>
</dbReference>
<dbReference type="OrthoDB" id="2563960at2759"/>
<dbReference type="GeneID" id="28967807"/>
<evidence type="ECO:0000256" key="6">
    <source>
        <dbReference type="SAM" id="MobiDB-lite"/>
    </source>
</evidence>
<dbReference type="GO" id="GO:0006351">
    <property type="term" value="P:DNA-templated transcription"/>
    <property type="evidence" value="ECO:0007669"/>
    <property type="project" value="InterPro"/>
</dbReference>
<dbReference type="InterPro" id="IPR007219">
    <property type="entry name" value="XnlR_reg_dom"/>
</dbReference>
<evidence type="ECO:0000313" key="9">
    <source>
        <dbReference type="EMBL" id="WWC61506.1"/>
    </source>
</evidence>
<dbReference type="PANTHER" id="PTHR31845">
    <property type="entry name" value="FINGER DOMAIN PROTEIN, PUTATIVE-RELATED"/>
    <property type="match status" value="1"/>
</dbReference>
<evidence type="ECO:0000313" key="8">
    <source>
        <dbReference type="EMBL" id="OBR86384.1"/>
    </source>
</evidence>
<reference evidence="8" key="1">
    <citation type="submission" date="2013-07" db="EMBL/GenBank/DDBJ databases">
        <title>The Genome Sequence of Cryptococcus dejecticola CBS10117.</title>
        <authorList>
            <consortium name="The Broad Institute Genome Sequencing Platform"/>
            <person name="Cuomo C."/>
            <person name="Litvintseva A."/>
            <person name="Chen Y."/>
            <person name="Heitman J."/>
            <person name="Sun S."/>
            <person name="Springer D."/>
            <person name="Dromer F."/>
            <person name="Young S.K."/>
            <person name="Zeng Q."/>
            <person name="Gargeya S."/>
            <person name="Fitzgerald M."/>
            <person name="Abouelleil A."/>
            <person name="Alvarado L."/>
            <person name="Berlin A.M."/>
            <person name="Chapman S.B."/>
            <person name="Dewar J."/>
            <person name="Goldberg J."/>
            <person name="Griggs A."/>
            <person name="Gujja S."/>
            <person name="Hansen M."/>
            <person name="Howarth C."/>
            <person name="Imamovic A."/>
            <person name="Larimer J."/>
            <person name="McCowan C."/>
            <person name="Murphy C."/>
            <person name="Pearson M."/>
            <person name="Priest M."/>
            <person name="Roberts A."/>
            <person name="Saif S."/>
            <person name="Shea T."/>
            <person name="Sykes S."/>
            <person name="Wortman J."/>
            <person name="Nusbaum C."/>
            <person name="Birren B."/>
        </authorList>
    </citation>
    <scope>NUCLEOTIDE SEQUENCE [LARGE SCALE GENOMIC DNA]</scope>
    <source>
        <strain evidence="8">CBS 10117</strain>
    </source>
</reference>
<dbReference type="AlphaFoldDB" id="A0A1A6A8J6"/>
<dbReference type="GO" id="GO:0000976">
    <property type="term" value="F:transcription cis-regulatory region binding"/>
    <property type="evidence" value="ECO:0007669"/>
    <property type="project" value="TreeGrafter"/>
</dbReference>
<keyword evidence="10" id="KW-1185">Reference proteome</keyword>
<dbReference type="SMART" id="SM00906">
    <property type="entry name" value="Fungal_trans"/>
    <property type="match status" value="1"/>
</dbReference>
<feature type="domain" description="Xylanolytic transcriptional activator regulatory" evidence="7">
    <location>
        <begin position="260"/>
        <end position="337"/>
    </location>
</feature>
<comment type="subcellular location">
    <subcellularLocation>
        <location evidence="1">Nucleus</location>
    </subcellularLocation>
</comment>
<dbReference type="PANTHER" id="PTHR31845:SF19">
    <property type="entry name" value="TRANSCRIPTION FACTOR DOMAIN-CONTAINING PROTEIN"/>
    <property type="match status" value="1"/>
</dbReference>
<feature type="region of interest" description="Disordered" evidence="6">
    <location>
        <begin position="109"/>
        <end position="135"/>
    </location>
</feature>
<accession>A0A1A6A8J6</accession>
<gene>
    <name evidence="8" type="ORF">I303_04108</name>
    <name evidence="9" type="ORF">I303_104090</name>
</gene>
<evidence type="ECO:0000256" key="3">
    <source>
        <dbReference type="ARBA" id="ARBA00023125"/>
    </source>
</evidence>
<reference evidence="9" key="2">
    <citation type="submission" date="2013-07" db="EMBL/GenBank/DDBJ databases">
        <authorList>
            <consortium name="The Broad Institute Genome Sequencing Platform"/>
            <person name="Cuomo C."/>
            <person name="Litvintseva A."/>
            <person name="Chen Y."/>
            <person name="Heitman J."/>
            <person name="Sun S."/>
            <person name="Springer D."/>
            <person name="Dromer F."/>
            <person name="Young S.K."/>
            <person name="Zeng Q."/>
            <person name="Gargeya S."/>
            <person name="Fitzgerald M."/>
            <person name="Abouelleil A."/>
            <person name="Alvarado L."/>
            <person name="Berlin A.M."/>
            <person name="Chapman S.B."/>
            <person name="Dewar J."/>
            <person name="Goldberg J."/>
            <person name="Griggs A."/>
            <person name="Gujja S."/>
            <person name="Hansen M."/>
            <person name="Howarth C."/>
            <person name="Imamovic A."/>
            <person name="Larimer J."/>
            <person name="McCowan C."/>
            <person name="Murphy C."/>
            <person name="Pearson M."/>
            <person name="Priest M."/>
            <person name="Roberts A."/>
            <person name="Saif S."/>
            <person name="Shea T."/>
            <person name="Sykes S."/>
            <person name="Wortman J."/>
            <person name="Nusbaum C."/>
            <person name="Birren B."/>
        </authorList>
    </citation>
    <scope>NUCLEOTIDE SEQUENCE</scope>
    <source>
        <strain evidence="9">CBS 10117</strain>
    </source>
</reference>
<dbReference type="KEGG" id="kdj:28967807"/>
<evidence type="ECO:0000256" key="2">
    <source>
        <dbReference type="ARBA" id="ARBA00023015"/>
    </source>
</evidence>
<proteinExistence type="predicted"/>
<sequence length="679" mass="76399">MLPPERPTQEYIRWKKNSSVAEIAPRNSSIWSKTPITVQEIQHSINGKRRRTHDLDEGGNIVPRTSTIRHAGSAQDQQSTDVADKLTSLPLPGDRNPLAVLAEASATVSASASDESASDSRQSYGAYPDGPSRRDRDAYYAPLHRTLKDEAPHIMTFISVTEAEKLFELYFTYLHPHLPLLDPSHSSPSAVARRNNFLFNAICCASAKARDPTLWTRLSDFARFEMERIPKEKNIDVIQGHLIYVTWNLHRPKHFELDMTWLRVGLAVRTAIDINLHRVATSPQAREGLPGWVLRAIARTWLGVYIADRTLSAQLGKSPIVQEDDSLISYIDVLRQPHENHHLHLASSDCHLSSSDDLWMAALTDWTQILGQSVDGFRKIGSEVPNSTQTRLETGDPTAQYILERSAIEAFRSWRQTTEESLRAWHQSELHHDLSKKSGKFALPFTIANTRLYQQYAELVVQSFALERVFGSARGDLPVALIEMQSSASRLIHTYHSSFDGLAHTRLGCPDMLHTFVTYAAVSLLRILRSQFSHFGPSWDGVLVDVQLASDMLDRAITKTDGSANDLSSFLLRLLEAKRDERNGKVEVNLCSSEDDSRIVPMSTEVRDIREQQNAANFDGLLQQVDLESFGELLDHDLGRSIWPPTTDEMSNPFDAFLDTFLTSFGMDLSAVQQEHQNV</sequence>
<feature type="region of interest" description="Disordered" evidence="6">
    <location>
        <begin position="44"/>
        <end position="91"/>
    </location>
</feature>
<feature type="compositionally biased region" description="Polar residues" evidence="6">
    <location>
        <begin position="63"/>
        <end position="81"/>
    </location>
</feature>
<dbReference type="CDD" id="cd12148">
    <property type="entry name" value="fungal_TF_MHR"/>
    <property type="match status" value="1"/>
</dbReference>
<organism evidence="8">
    <name type="scientific">Kwoniella dejecticola CBS 10117</name>
    <dbReference type="NCBI Taxonomy" id="1296121"/>
    <lineage>
        <taxon>Eukaryota</taxon>
        <taxon>Fungi</taxon>
        <taxon>Dikarya</taxon>
        <taxon>Basidiomycota</taxon>
        <taxon>Agaricomycotina</taxon>
        <taxon>Tremellomycetes</taxon>
        <taxon>Tremellales</taxon>
        <taxon>Cryptococcaceae</taxon>
        <taxon>Kwoniella</taxon>
    </lineage>
</organism>
<dbReference type="GO" id="GO:0005634">
    <property type="term" value="C:nucleus"/>
    <property type="evidence" value="ECO:0007669"/>
    <property type="project" value="UniProtKB-SubCell"/>
</dbReference>
<dbReference type="RefSeq" id="XP_018264226.1">
    <property type="nucleotide sequence ID" value="XM_018407418.1"/>
</dbReference>
<dbReference type="STRING" id="1296121.A0A1A6A8J6"/>
<dbReference type="GO" id="GO:0008270">
    <property type="term" value="F:zinc ion binding"/>
    <property type="evidence" value="ECO:0007669"/>
    <property type="project" value="InterPro"/>
</dbReference>
<keyword evidence="3" id="KW-0238">DNA-binding</keyword>
<evidence type="ECO:0000256" key="1">
    <source>
        <dbReference type="ARBA" id="ARBA00004123"/>
    </source>
</evidence>
<dbReference type="EMBL" id="CP144533">
    <property type="protein sequence ID" value="WWC61506.1"/>
    <property type="molecule type" value="Genomic_DNA"/>
</dbReference>
<reference evidence="9" key="3">
    <citation type="submission" date="2024-02" db="EMBL/GenBank/DDBJ databases">
        <title>Comparative genomics of Cryptococcus and Kwoniella reveals pathogenesis evolution and contrasting modes of karyotype evolution via chromosome fusion or intercentromeric recombination.</title>
        <authorList>
            <person name="Coelho M.A."/>
            <person name="David-Palma M."/>
            <person name="Shea T."/>
            <person name="Bowers K."/>
            <person name="McGinley-Smith S."/>
            <person name="Mohammad A.W."/>
            <person name="Gnirke A."/>
            <person name="Yurkov A.M."/>
            <person name="Nowrousian M."/>
            <person name="Sun S."/>
            <person name="Cuomo C.A."/>
            <person name="Heitman J."/>
        </authorList>
    </citation>
    <scope>NUCLEOTIDE SEQUENCE</scope>
    <source>
        <strain evidence="9">CBS 10117</strain>
    </source>
</reference>
<evidence type="ECO:0000259" key="7">
    <source>
        <dbReference type="SMART" id="SM00906"/>
    </source>
</evidence>
<keyword evidence="2" id="KW-0805">Transcription regulation</keyword>
<keyword evidence="5" id="KW-0539">Nucleus</keyword>
<dbReference type="VEuPathDB" id="FungiDB:I303_04108"/>
<keyword evidence="4" id="KW-0804">Transcription</keyword>
<evidence type="ECO:0000256" key="4">
    <source>
        <dbReference type="ARBA" id="ARBA00023163"/>
    </source>
</evidence>
<protein>
    <recommendedName>
        <fullName evidence="7">Xylanolytic transcriptional activator regulatory domain-containing protein</fullName>
    </recommendedName>
</protein>
<name>A0A1A6A8J6_9TREE</name>
<evidence type="ECO:0000313" key="10">
    <source>
        <dbReference type="Proteomes" id="UP000078595"/>
    </source>
</evidence>
<dbReference type="EMBL" id="KI894030">
    <property type="protein sequence ID" value="OBR86384.1"/>
    <property type="molecule type" value="Genomic_DNA"/>
</dbReference>
<dbReference type="GO" id="GO:0000981">
    <property type="term" value="F:DNA-binding transcription factor activity, RNA polymerase II-specific"/>
    <property type="evidence" value="ECO:0007669"/>
    <property type="project" value="TreeGrafter"/>
</dbReference>
<dbReference type="Pfam" id="PF04082">
    <property type="entry name" value="Fungal_trans"/>
    <property type="match status" value="1"/>
</dbReference>